<dbReference type="Gene3D" id="3.40.50.1100">
    <property type="match status" value="2"/>
</dbReference>
<gene>
    <name evidence="1" type="ORF">ABVT43_06595</name>
</gene>
<dbReference type="PROSITE" id="PS00165">
    <property type="entry name" value="DEHYDRATASE_SER_THR"/>
    <property type="match status" value="1"/>
</dbReference>
<dbReference type="InterPro" id="IPR036052">
    <property type="entry name" value="TrpB-like_PALP_sf"/>
</dbReference>
<dbReference type="EMBL" id="JBEVCJ010000005">
    <property type="protein sequence ID" value="MET1254786.1"/>
    <property type="molecule type" value="Genomic_DNA"/>
</dbReference>
<dbReference type="PANTHER" id="PTHR43050:SF1">
    <property type="entry name" value="SERINE RACEMASE"/>
    <property type="match status" value="1"/>
</dbReference>
<organism evidence="1 2">
    <name type="scientific">Aliikangiella maris</name>
    <dbReference type="NCBI Taxonomy" id="3162458"/>
    <lineage>
        <taxon>Bacteria</taxon>
        <taxon>Pseudomonadati</taxon>
        <taxon>Pseudomonadota</taxon>
        <taxon>Gammaproteobacteria</taxon>
        <taxon>Oceanospirillales</taxon>
        <taxon>Pleioneaceae</taxon>
        <taxon>Aliikangiella</taxon>
    </lineage>
</organism>
<dbReference type="CDD" id="cd01562">
    <property type="entry name" value="Thr-dehyd"/>
    <property type="match status" value="1"/>
</dbReference>
<dbReference type="PANTHER" id="PTHR43050">
    <property type="entry name" value="SERINE / THREONINE RACEMASE FAMILY MEMBER"/>
    <property type="match status" value="1"/>
</dbReference>
<reference evidence="1 2" key="1">
    <citation type="submission" date="2024-06" db="EMBL/GenBank/DDBJ databases">
        <authorList>
            <person name="Li F."/>
        </authorList>
    </citation>
    <scope>NUCLEOTIDE SEQUENCE [LARGE SCALE GENOMIC DNA]</scope>
    <source>
        <strain evidence="1 2">GXAS 311</strain>
    </source>
</reference>
<proteinExistence type="predicted"/>
<evidence type="ECO:0000313" key="1">
    <source>
        <dbReference type="EMBL" id="MET1254786.1"/>
    </source>
</evidence>
<dbReference type="InterPro" id="IPR000634">
    <property type="entry name" value="Ser/Thr_deHydtase_PyrdxlP-BS"/>
</dbReference>
<protein>
    <submittedName>
        <fullName evidence="1">Pyridoxal-phosphate dependent enzyme</fullName>
    </submittedName>
</protein>
<sequence length="350" mass="37676">MFQQIKAAKERLYGQAHITPIITSATLDQQFADASFFFKCENLQRVGAFKFRGAFNAIARLTEWEKERGVLAFSSGNHAQAIACVGQLLNVATTIVMPENAPTTKLQATRAYGAEVITYNPQTETRESVADAILRRRGLTLIPPFDHESVIAGQGTVACELLEAVPNLNAIIVPCGGGGLLSGIAVAAKNINPDCQIIGVEPELADDATRSFYAGRLQATTNPATIADGVRTSSLGDLTFPLILRYVDQMITVSETAIKEAVRFLFYRMKMVVEPSGAIPLAAILSGRFTPQGNIGLIVSGGNIDGPTMCQILSEPDETSIDQSKASVEPSKNKTNVNESLDEPWQAMQN</sequence>
<dbReference type="Pfam" id="PF00291">
    <property type="entry name" value="PALP"/>
    <property type="match status" value="1"/>
</dbReference>
<name>A0ABV2BSB9_9GAMM</name>
<keyword evidence="2" id="KW-1185">Reference proteome</keyword>
<evidence type="ECO:0000313" key="2">
    <source>
        <dbReference type="Proteomes" id="UP001548189"/>
    </source>
</evidence>
<accession>A0ABV2BSB9</accession>
<dbReference type="InterPro" id="IPR001926">
    <property type="entry name" value="TrpB-like_PALP"/>
</dbReference>
<dbReference type="Proteomes" id="UP001548189">
    <property type="component" value="Unassembled WGS sequence"/>
</dbReference>
<comment type="caution">
    <text evidence="1">The sequence shown here is derived from an EMBL/GenBank/DDBJ whole genome shotgun (WGS) entry which is preliminary data.</text>
</comment>
<dbReference type="SUPFAM" id="SSF53686">
    <property type="entry name" value="Tryptophan synthase beta subunit-like PLP-dependent enzymes"/>
    <property type="match status" value="1"/>
</dbReference>